<dbReference type="Proteomes" id="UP000198307">
    <property type="component" value="Unassembled WGS sequence"/>
</dbReference>
<dbReference type="PANTHER" id="PTHR33608:SF6">
    <property type="entry name" value="BLL2464 PROTEIN"/>
    <property type="match status" value="1"/>
</dbReference>
<keyword evidence="3" id="KW-1185">Reference proteome</keyword>
<evidence type="ECO:0000313" key="2">
    <source>
        <dbReference type="EMBL" id="SNT72767.1"/>
    </source>
</evidence>
<dbReference type="AlphaFoldDB" id="A0A239PST0"/>
<dbReference type="EMBL" id="FZQB01000003">
    <property type="protein sequence ID" value="SNT72767.1"/>
    <property type="molecule type" value="Genomic_DNA"/>
</dbReference>
<evidence type="ECO:0000313" key="3">
    <source>
        <dbReference type="Proteomes" id="UP000198307"/>
    </source>
</evidence>
<sequence>MTATTAHLRAGAEAASADLPGLILSAERLAAMVAPGAHGLRRAGMGEDFWQYRPAGIGDSARAIDWRRSARSDAQFVRDREAQSAQTARLWVSSGQGMSYSGSELRPTKLARARVLALALAMVLLRGGEKVGLLGHPARLGRAQSGPLAEQLLRRPMATGDGDAPKADELRPNQRLVILSDFLTDIDWVAPFLARAAALGVSGVLLQVLDPDEETFPFDGAVTFRSPSGGLRHDSHDAAGLREAYLMRLAERRDRLRRAAETAGWYFTCHSTDQAPAHALGWLYQTLGR</sequence>
<feature type="domain" description="DUF58" evidence="1">
    <location>
        <begin position="52"/>
        <end position="253"/>
    </location>
</feature>
<dbReference type="RefSeq" id="WP_245846907.1">
    <property type="nucleotide sequence ID" value="NZ_FZQB01000003.1"/>
</dbReference>
<proteinExistence type="predicted"/>
<evidence type="ECO:0000259" key="1">
    <source>
        <dbReference type="Pfam" id="PF01882"/>
    </source>
</evidence>
<name>A0A239PST0_9RHOB</name>
<dbReference type="InterPro" id="IPR002881">
    <property type="entry name" value="DUF58"/>
</dbReference>
<gene>
    <name evidence="2" type="ORF">SAMN05444959_103269</name>
</gene>
<dbReference type="Pfam" id="PF01882">
    <property type="entry name" value="DUF58"/>
    <property type="match status" value="1"/>
</dbReference>
<protein>
    <recommendedName>
        <fullName evidence="1">DUF58 domain-containing protein</fullName>
    </recommendedName>
</protein>
<organism evidence="2 3">
    <name type="scientific">Paracoccus seriniphilus</name>
    <dbReference type="NCBI Taxonomy" id="184748"/>
    <lineage>
        <taxon>Bacteria</taxon>
        <taxon>Pseudomonadati</taxon>
        <taxon>Pseudomonadota</taxon>
        <taxon>Alphaproteobacteria</taxon>
        <taxon>Rhodobacterales</taxon>
        <taxon>Paracoccaceae</taxon>
        <taxon>Paracoccus</taxon>
    </lineage>
</organism>
<reference evidence="2 3" key="1">
    <citation type="submission" date="2017-07" db="EMBL/GenBank/DDBJ databases">
        <authorList>
            <person name="Sun Z.S."/>
            <person name="Albrecht U."/>
            <person name="Echele G."/>
            <person name="Lee C.C."/>
        </authorList>
    </citation>
    <scope>NUCLEOTIDE SEQUENCE [LARGE SCALE GENOMIC DNA]</scope>
    <source>
        <strain evidence="2 3">DSM 14827</strain>
    </source>
</reference>
<dbReference type="PANTHER" id="PTHR33608">
    <property type="entry name" value="BLL2464 PROTEIN"/>
    <property type="match status" value="1"/>
</dbReference>
<accession>A0A239PST0</accession>